<proteinExistence type="predicted"/>
<dbReference type="EMBL" id="QLSV01000004">
    <property type="protein sequence ID" value="RAR48889.1"/>
    <property type="molecule type" value="Genomic_DNA"/>
</dbReference>
<dbReference type="Proteomes" id="UP000249518">
    <property type="component" value="Unassembled WGS sequence"/>
</dbReference>
<sequence>MKKLRENTLLIILFMGFISCQNNDDSTVRYIPTNQSLTALYDNALENKTQRVTFDAGTTFTFVSLDGVTLTINGNLLRKNGNVVTGNVNLEFIEIFDRGSMLVANKPNMGLENGEIKLLTSGGEFFINVKQDDVNLTLDGPIYLRVPTSLTGGTDNDMLAFTGYINEDNDLIWEQDTTTQLQVIGSPTGEEQFYFIALNGFGWFNCDKYIAYPGEKTTITSFVPQGYNNDNASIFVAVSDLPNSLGSSWGEFPIGLEVSLIFITEEQGKFRYAVKSNEILTANHQVTFNWSDTNLATEEELIDIINAL</sequence>
<dbReference type="AlphaFoldDB" id="A0A328X100"/>
<comment type="caution">
    <text evidence="1">The sequence shown here is derived from an EMBL/GenBank/DDBJ whole genome shotgun (WGS) entry which is preliminary data.</text>
</comment>
<gene>
    <name evidence="1" type="ORF">B0I10_10425</name>
</gene>
<accession>A0A328X100</accession>
<name>A0A328X100_9FLAO</name>
<keyword evidence="2" id="KW-1185">Reference proteome</keyword>
<reference evidence="1 2" key="1">
    <citation type="submission" date="2018-06" db="EMBL/GenBank/DDBJ databases">
        <title>Genomic Encyclopedia of Type Strains, Phase III (KMG-III): the genomes of soil and plant-associated and newly described type strains.</title>
        <authorList>
            <person name="Whitman W."/>
        </authorList>
    </citation>
    <scope>NUCLEOTIDE SEQUENCE [LARGE SCALE GENOMIC DNA]</scope>
    <source>
        <strain evidence="1 2">CGMCC 1.12504</strain>
    </source>
</reference>
<protein>
    <submittedName>
        <fullName evidence="1">Uncharacterized protein</fullName>
    </submittedName>
</protein>
<dbReference type="OrthoDB" id="1488726at2"/>
<evidence type="ECO:0000313" key="2">
    <source>
        <dbReference type="Proteomes" id="UP000249518"/>
    </source>
</evidence>
<dbReference type="RefSeq" id="WP_112085356.1">
    <property type="nucleotide sequence ID" value="NZ_QLSV01000004.1"/>
</dbReference>
<evidence type="ECO:0000313" key="1">
    <source>
        <dbReference type="EMBL" id="RAR48889.1"/>
    </source>
</evidence>
<dbReference type="PROSITE" id="PS51257">
    <property type="entry name" value="PROKAR_LIPOPROTEIN"/>
    <property type="match status" value="1"/>
</dbReference>
<organism evidence="1 2">
    <name type="scientific">Flavobacterium lacus</name>
    <dbReference type="NCBI Taxonomy" id="1353778"/>
    <lineage>
        <taxon>Bacteria</taxon>
        <taxon>Pseudomonadati</taxon>
        <taxon>Bacteroidota</taxon>
        <taxon>Flavobacteriia</taxon>
        <taxon>Flavobacteriales</taxon>
        <taxon>Flavobacteriaceae</taxon>
        <taxon>Flavobacterium</taxon>
    </lineage>
</organism>